<name>A0A844FDL8_CLOSV</name>
<gene>
    <name evidence="1" type="ORF">FYJ37_15780</name>
</gene>
<organism evidence="1 2">
    <name type="scientific">Clostridium scindens (strain JCM 10418 / VPI 12708)</name>
    <dbReference type="NCBI Taxonomy" id="29347"/>
    <lineage>
        <taxon>Bacteria</taxon>
        <taxon>Bacillati</taxon>
        <taxon>Bacillota</taxon>
        <taxon>Clostridia</taxon>
        <taxon>Lachnospirales</taxon>
        <taxon>Lachnospiraceae</taxon>
    </lineage>
</organism>
<dbReference type="RefSeq" id="WP_154322172.1">
    <property type="nucleotide sequence ID" value="NZ_CP045695.1"/>
</dbReference>
<sequence length="77" mass="9344">MKQVQISEDLFMLLLKYHLMGVEEYQPEIQKGLEQKLDQMVKRQLYTTYKTAPTGEEREKARKEYLDKRGVSEDFRW</sequence>
<dbReference type="Proteomes" id="UP000462363">
    <property type="component" value="Unassembled WGS sequence"/>
</dbReference>
<proteinExistence type="predicted"/>
<evidence type="ECO:0000313" key="2">
    <source>
        <dbReference type="Proteomes" id="UP000462363"/>
    </source>
</evidence>
<dbReference type="AlphaFoldDB" id="A0A844FDL8"/>
<dbReference type="EMBL" id="VUMB01000048">
    <property type="protein sequence ID" value="MSS41749.1"/>
    <property type="molecule type" value="Genomic_DNA"/>
</dbReference>
<protein>
    <submittedName>
        <fullName evidence="1">Complexin-2</fullName>
    </submittedName>
</protein>
<evidence type="ECO:0000313" key="1">
    <source>
        <dbReference type="EMBL" id="MSS41749.1"/>
    </source>
</evidence>
<comment type="caution">
    <text evidence="1">The sequence shown here is derived from an EMBL/GenBank/DDBJ whole genome shotgun (WGS) entry which is preliminary data.</text>
</comment>
<reference evidence="1 2" key="1">
    <citation type="submission" date="2019-08" db="EMBL/GenBank/DDBJ databases">
        <title>In-depth cultivation of the pig gut microbiome towards novel bacterial diversity and tailored functional studies.</title>
        <authorList>
            <person name="Wylensek D."/>
            <person name="Hitch T.C.A."/>
            <person name="Clavel T."/>
        </authorList>
    </citation>
    <scope>NUCLEOTIDE SEQUENCE [LARGE SCALE GENOMIC DNA]</scope>
    <source>
        <strain evidence="1 2">BL-389-WT-3D</strain>
    </source>
</reference>
<accession>A0A844FDL8</accession>